<name>M9SK08_METAX</name>
<dbReference type="GO" id="GO:0004641">
    <property type="term" value="F:phosphoribosylformylglycinamidine cyclo-ligase activity"/>
    <property type="evidence" value="ECO:0007669"/>
    <property type="project" value="UniProtKB-UniRule"/>
</dbReference>
<reference evidence="11 12" key="1">
    <citation type="journal article" date="2012" name="J. Bacteriol.">
        <title>Genome sequence of 'Candidatus Methanomethylophilus alvus' Mx1201, a methanogenic archaeon from the human gut belonging to a seventh order of methanogens.</title>
        <authorList>
            <person name="Borrel G."/>
            <person name="Harris H.M."/>
            <person name="Tottey W."/>
            <person name="Mihajlovski A."/>
            <person name="Parisot N."/>
            <person name="Peyretaillade E."/>
            <person name="Peyret P."/>
            <person name="Gribaldo S."/>
            <person name="O'Toole P.W."/>
            <person name="Brugere J.F."/>
        </authorList>
    </citation>
    <scope>NUCLEOTIDE SEQUENCE [LARGE SCALE GENOMIC DNA]</scope>
    <source>
        <strain evidence="11 12">Mx1201</strain>
    </source>
</reference>
<dbReference type="STRING" id="1236689.MMALV_16640"/>
<evidence type="ECO:0000313" key="12">
    <source>
        <dbReference type="Proteomes" id="UP000012672"/>
    </source>
</evidence>
<dbReference type="InterPro" id="IPR010918">
    <property type="entry name" value="PurM-like_C_dom"/>
</dbReference>
<dbReference type="InParanoid" id="M9SK08"/>
<dbReference type="FunCoup" id="M9SK08">
    <property type="interactions" value="120"/>
</dbReference>
<dbReference type="CDD" id="cd02196">
    <property type="entry name" value="PurM"/>
    <property type="match status" value="1"/>
</dbReference>
<evidence type="ECO:0000259" key="10">
    <source>
        <dbReference type="Pfam" id="PF02769"/>
    </source>
</evidence>
<feature type="domain" description="PurM-like C-terminal" evidence="10">
    <location>
        <begin position="180"/>
        <end position="336"/>
    </location>
</feature>
<evidence type="ECO:0000256" key="8">
    <source>
        <dbReference type="HAMAP-Rule" id="MF_00741"/>
    </source>
</evidence>
<dbReference type="GO" id="GO:0006189">
    <property type="term" value="P:'de novo' IMP biosynthetic process"/>
    <property type="evidence" value="ECO:0007669"/>
    <property type="project" value="UniProtKB-UniRule"/>
</dbReference>
<protein>
    <recommendedName>
        <fullName evidence="2 8">Phosphoribosylformylglycinamidine cyclo-ligase</fullName>
        <ecNumber evidence="2 8">6.3.3.1</ecNumber>
    </recommendedName>
    <alternativeName>
        <fullName evidence="8">AIR synthase</fullName>
    </alternativeName>
    <alternativeName>
        <fullName evidence="8">AIRS</fullName>
    </alternativeName>
    <alternativeName>
        <fullName evidence="8">Phosphoribosyl-aminoimidazole synthetase</fullName>
    </alternativeName>
</protein>
<gene>
    <name evidence="8" type="primary">purM</name>
    <name evidence="11" type="ORF">MMALV_16640</name>
</gene>
<evidence type="ECO:0000313" key="11">
    <source>
        <dbReference type="EMBL" id="AGI86378.1"/>
    </source>
</evidence>
<evidence type="ECO:0000256" key="4">
    <source>
        <dbReference type="ARBA" id="ARBA00022598"/>
    </source>
</evidence>
<dbReference type="AlphaFoldDB" id="M9SK08"/>
<dbReference type="eggNOG" id="arCOG00639">
    <property type="taxonomic scope" value="Archaea"/>
</dbReference>
<evidence type="ECO:0000256" key="1">
    <source>
        <dbReference type="ARBA" id="ARBA00004686"/>
    </source>
</evidence>
<evidence type="ECO:0000256" key="6">
    <source>
        <dbReference type="ARBA" id="ARBA00022755"/>
    </source>
</evidence>
<dbReference type="SUPFAM" id="SSF55326">
    <property type="entry name" value="PurM N-terminal domain-like"/>
    <property type="match status" value="1"/>
</dbReference>
<evidence type="ECO:0000259" key="9">
    <source>
        <dbReference type="Pfam" id="PF00586"/>
    </source>
</evidence>
<dbReference type="SUPFAM" id="SSF56042">
    <property type="entry name" value="PurM C-terminal domain-like"/>
    <property type="match status" value="1"/>
</dbReference>
<dbReference type="Gene3D" id="3.30.1330.10">
    <property type="entry name" value="PurM-like, N-terminal domain"/>
    <property type="match status" value="1"/>
</dbReference>
<proteinExistence type="inferred from homology"/>
<dbReference type="KEGG" id="max:MMALV_16640"/>
<dbReference type="InterPro" id="IPR004733">
    <property type="entry name" value="PurM_cligase"/>
</dbReference>
<dbReference type="GO" id="GO:0005524">
    <property type="term" value="F:ATP binding"/>
    <property type="evidence" value="ECO:0007669"/>
    <property type="project" value="UniProtKB-KW"/>
</dbReference>
<sequence length="348" mass="37599">MRMRYSADNMAEGWTYSKAGVNIDKKSSSIESLVEELKYKRSGFGQMVHKSGLFASLIDFGDRYVTLATDGVGTKILIAEELGIWDTIGIDCIAMNVNDTICVNAAPISFVDYIAIDRPDEKVTKEVGKGLNRGAELSDMEIVGGEIAVLPEIVNGLDLSGTCMGVVGKDEIITGETCEKGDLIVALKSSGVHSNGLTLARKVVEANNIKMTDSVSGLTKSIGKELLTPTEIYVKEVLGITKAHEVHGLVDITGGGLRNILRMAKGLKYVIDDPVKPQPIFEVLRQLGNIGTEEAYQTFNMGMGFAIIAPEDEAESIAKENANAKVVGRVEEGNGVYFAPEKILYDHY</sequence>
<dbReference type="EC" id="6.3.3.1" evidence="2 8"/>
<comment type="pathway">
    <text evidence="1 8">Purine metabolism; IMP biosynthesis via de novo pathway; 5-amino-1-(5-phospho-D-ribosyl)imidazole from N(2)-formyl-N(1)-(5-phospho-D-ribosyl)glycinamide: step 2/2.</text>
</comment>
<comment type="subcellular location">
    <subcellularLocation>
        <location evidence="8">Cytoplasm</location>
    </subcellularLocation>
</comment>
<dbReference type="FunFam" id="3.30.1330.10:FF:000020">
    <property type="entry name" value="Phosphoribosylformylglycinamidine cyclo-ligase"/>
    <property type="match status" value="1"/>
</dbReference>
<dbReference type="Gene3D" id="3.90.650.10">
    <property type="entry name" value="PurM-like C-terminal domain"/>
    <property type="match status" value="1"/>
</dbReference>
<evidence type="ECO:0000256" key="2">
    <source>
        <dbReference type="ARBA" id="ARBA00013047"/>
    </source>
</evidence>
<keyword evidence="4 8" id="KW-0436">Ligase</keyword>
<keyword evidence="7 8" id="KW-0067">ATP-binding</keyword>
<dbReference type="Proteomes" id="UP000012672">
    <property type="component" value="Chromosome"/>
</dbReference>
<dbReference type="InterPro" id="IPR036921">
    <property type="entry name" value="PurM-like_N_sf"/>
</dbReference>
<dbReference type="UniPathway" id="UPA00074">
    <property type="reaction ID" value="UER00129"/>
</dbReference>
<dbReference type="HAMAP" id="MF_00741">
    <property type="entry name" value="AIRS"/>
    <property type="match status" value="1"/>
</dbReference>
<dbReference type="Pfam" id="PF00586">
    <property type="entry name" value="AIRS"/>
    <property type="match status" value="1"/>
</dbReference>
<comment type="catalytic activity">
    <reaction evidence="8">
        <text>2-formamido-N(1)-(5-O-phospho-beta-D-ribosyl)acetamidine + ATP = 5-amino-1-(5-phospho-beta-D-ribosyl)imidazole + ADP + phosphate + H(+)</text>
        <dbReference type="Rhea" id="RHEA:23032"/>
        <dbReference type="ChEBI" id="CHEBI:15378"/>
        <dbReference type="ChEBI" id="CHEBI:30616"/>
        <dbReference type="ChEBI" id="CHEBI:43474"/>
        <dbReference type="ChEBI" id="CHEBI:137981"/>
        <dbReference type="ChEBI" id="CHEBI:147287"/>
        <dbReference type="ChEBI" id="CHEBI:456216"/>
        <dbReference type="EC" id="6.3.3.1"/>
    </reaction>
</comment>
<dbReference type="NCBIfam" id="TIGR00878">
    <property type="entry name" value="purM"/>
    <property type="match status" value="1"/>
</dbReference>
<keyword evidence="6 8" id="KW-0658">Purine biosynthesis</keyword>
<dbReference type="InterPro" id="IPR016188">
    <property type="entry name" value="PurM-like_N"/>
</dbReference>
<dbReference type="GO" id="GO:0004637">
    <property type="term" value="F:phosphoribosylamine-glycine ligase activity"/>
    <property type="evidence" value="ECO:0007669"/>
    <property type="project" value="TreeGrafter"/>
</dbReference>
<dbReference type="EMBL" id="CP004049">
    <property type="protein sequence ID" value="AGI86378.1"/>
    <property type="molecule type" value="Genomic_DNA"/>
</dbReference>
<keyword evidence="5 8" id="KW-0547">Nucleotide-binding</keyword>
<evidence type="ECO:0000256" key="7">
    <source>
        <dbReference type="ARBA" id="ARBA00022840"/>
    </source>
</evidence>
<evidence type="ECO:0000256" key="5">
    <source>
        <dbReference type="ARBA" id="ARBA00022741"/>
    </source>
</evidence>
<dbReference type="HOGENOM" id="CLU_047116_0_0_2"/>
<accession>M9SK08</accession>
<dbReference type="PANTHER" id="PTHR10520">
    <property type="entry name" value="TRIFUNCTIONAL PURINE BIOSYNTHETIC PROTEIN ADENOSINE-3-RELATED"/>
    <property type="match status" value="1"/>
</dbReference>
<dbReference type="InterPro" id="IPR036676">
    <property type="entry name" value="PurM-like_C_sf"/>
</dbReference>
<dbReference type="GO" id="GO:0005829">
    <property type="term" value="C:cytosol"/>
    <property type="evidence" value="ECO:0007669"/>
    <property type="project" value="TreeGrafter"/>
</dbReference>
<keyword evidence="12" id="KW-1185">Reference proteome</keyword>
<evidence type="ECO:0000256" key="3">
    <source>
        <dbReference type="ARBA" id="ARBA00022490"/>
    </source>
</evidence>
<dbReference type="PANTHER" id="PTHR10520:SF12">
    <property type="entry name" value="TRIFUNCTIONAL PURINE BIOSYNTHETIC PROTEIN ADENOSINE-3"/>
    <property type="match status" value="1"/>
</dbReference>
<organism evidence="11 12">
    <name type="scientific">Methanomethylophilus alvi (strain Mx1201)</name>
    <dbReference type="NCBI Taxonomy" id="1236689"/>
    <lineage>
        <taxon>Archaea</taxon>
        <taxon>Methanobacteriati</taxon>
        <taxon>Thermoplasmatota</taxon>
        <taxon>Thermoplasmata</taxon>
        <taxon>Methanomassiliicoccales</taxon>
        <taxon>Methanomethylophilaceae</taxon>
        <taxon>Methanomethylophilus</taxon>
    </lineage>
</organism>
<dbReference type="GO" id="GO:0046084">
    <property type="term" value="P:adenine biosynthetic process"/>
    <property type="evidence" value="ECO:0007669"/>
    <property type="project" value="TreeGrafter"/>
</dbReference>
<keyword evidence="3 8" id="KW-0963">Cytoplasm</keyword>
<dbReference type="Pfam" id="PF02769">
    <property type="entry name" value="AIRS_C"/>
    <property type="match status" value="1"/>
</dbReference>
<feature type="domain" description="PurM-like N-terminal" evidence="9">
    <location>
        <begin position="57"/>
        <end position="167"/>
    </location>
</feature>
<comment type="similarity">
    <text evidence="8">Belongs to the AIR synthase family.</text>
</comment>